<dbReference type="PANTHER" id="PTHR33371:SF18">
    <property type="entry name" value="MCE-FAMILY PROTEIN MCE3C"/>
    <property type="match status" value="1"/>
</dbReference>
<organism evidence="4 5">
    <name type="scientific">Mycolicibacterium celeriflavum</name>
    <name type="common">Mycobacterium celeriflavum</name>
    <dbReference type="NCBI Taxonomy" id="1249101"/>
    <lineage>
        <taxon>Bacteria</taxon>
        <taxon>Bacillati</taxon>
        <taxon>Actinomycetota</taxon>
        <taxon>Actinomycetes</taxon>
        <taxon>Mycobacteriales</taxon>
        <taxon>Mycobacteriaceae</taxon>
        <taxon>Mycolicibacterium</taxon>
    </lineage>
</organism>
<dbReference type="Pfam" id="PF02470">
    <property type="entry name" value="MlaD"/>
    <property type="match status" value="1"/>
</dbReference>
<sequence>MLSEERGKRDPLRTGLFGIFLVVCLMLVSAGYTQLPFWPQGKRYDAYFTNAAGLVAGNDVEVYGYTVGQVTSVELVDHKARIGFTVDRNLRLGDQTLVAIKADTVLGQRSLEVTPAGAGSSTSIPVGRTTTPYTLSSALQDLGTNAGGINDGQFIQALQVLTETLHDATPQLRQALDGIAALSRSINTRDGQLGELLEHARSVSSIVADRADQLNQLIIDGNSLFAALSARRQQLQTLISGIDEVSRQLSGFVDDNRPQFGYTLQKLNLVLDNLNARQDHIGEALRQLPGYSTQLGEVVGSGPGFSVNTYGVPPITTGAVMLDAYFQPGKLPDSLADFLRGFMTSRMIIRPKSP</sequence>
<name>A0A7I7RPE0_MYCCF</name>
<reference evidence="4 5" key="1">
    <citation type="journal article" date="2019" name="Emerg. Microbes Infect.">
        <title>Comprehensive subspecies identification of 175 nontuberculous mycobacteria species based on 7547 genomic profiles.</title>
        <authorList>
            <person name="Matsumoto Y."/>
            <person name="Kinjo T."/>
            <person name="Motooka D."/>
            <person name="Nabeya D."/>
            <person name="Jung N."/>
            <person name="Uechi K."/>
            <person name="Horii T."/>
            <person name="Iida T."/>
            <person name="Fujita J."/>
            <person name="Nakamura S."/>
        </authorList>
    </citation>
    <scope>NUCLEOTIDE SEQUENCE [LARGE SCALE GENOMIC DNA]</scope>
    <source>
        <strain evidence="4 5">JCM 18439</strain>
    </source>
</reference>
<dbReference type="OrthoDB" id="5241191at2"/>
<evidence type="ECO:0000259" key="3">
    <source>
        <dbReference type="Pfam" id="PF11887"/>
    </source>
</evidence>
<keyword evidence="1" id="KW-1133">Transmembrane helix</keyword>
<dbReference type="InterPro" id="IPR003399">
    <property type="entry name" value="Mce/MlaD"/>
</dbReference>
<dbReference type="NCBIfam" id="TIGR00996">
    <property type="entry name" value="Mtu_fam_mce"/>
    <property type="match status" value="1"/>
</dbReference>
<evidence type="ECO:0000259" key="2">
    <source>
        <dbReference type="Pfam" id="PF02470"/>
    </source>
</evidence>
<dbReference type="GO" id="GO:0005576">
    <property type="term" value="C:extracellular region"/>
    <property type="evidence" value="ECO:0007669"/>
    <property type="project" value="TreeGrafter"/>
</dbReference>
<dbReference type="Pfam" id="PF11887">
    <property type="entry name" value="Mce4_CUP1"/>
    <property type="match status" value="1"/>
</dbReference>
<dbReference type="KEGG" id="mcee:MCEL_46720"/>
<proteinExistence type="predicted"/>
<keyword evidence="5" id="KW-1185">Reference proteome</keyword>
<feature type="domain" description="Mce/MlaD" evidence="2">
    <location>
        <begin position="41"/>
        <end position="115"/>
    </location>
</feature>
<evidence type="ECO:0000313" key="5">
    <source>
        <dbReference type="Proteomes" id="UP000466431"/>
    </source>
</evidence>
<dbReference type="EMBL" id="AP022591">
    <property type="protein sequence ID" value="BBY46377.1"/>
    <property type="molecule type" value="Genomic_DNA"/>
</dbReference>
<feature type="domain" description="Mammalian cell entry C-terminal" evidence="3">
    <location>
        <begin position="161"/>
        <end position="307"/>
    </location>
</feature>
<keyword evidence="1" id="KW-0812">Transmembrane</keyword>
<accession>A0A7I7RPE0</accession>
<keyword evidence="1" id="KW-0472">Membrane</keyword>
<gene>
    <name evidence="4" type="ORF">MCEL_46720</name>
</gene>
<protein>
    <submittedName>
        <fullName evidence="4">Mammalian cell entry protein</fullName>
    </submittedName>
</protein>
<dbReference type="PANTHER" id="PTHR33371">
    <property type="entry name" value="INTERMEMBRANE PHOSPHOLIPID TRANSPORT SYSTEM BINDING PROTEIN MLAD-RELATED"/>
    <property type="match status" value="1"/>
</dbReference>
<evidence type="ECO:0000313" key="4">
    <source>
        <dbReference type="EMBL" id="BBY46377.1"/>
    </source>
</evidence>
<dbReference type="InterPro" id="IPR024516">
    <property type="entry name" value="Mce_C"/>
</dbReference>
<dbReference type="InterPro" id="IPR052336">
    <property type="entry name" value="MlaD_Phospholipid_Transporter"/>
</dbReference>
<dbReference type="AlphaFoldDB" id="A0A7I7RPE0"/>
<dbReference type="Proteomes" id="UP000466431">
    <property type="component" value="Chromosome"/>
</dbReference>
<dbReference type="InterPro" id="IPR005693">
    <property type="entry name" value="Mce"/>
</dbReference>
<dbReference type="PRINTS" id="PR01782">
    <property type="entry name" value="MCEVIRFACTOR"/>
</dbReference>
<dbReference type="RefSeq" id="WP_109749608.1">
    <property type="nucleotide sequence ID" value="NZ_AP022591.1"/>
</dbReference>
<evidence type="ECO:0000256" key="1">
    <source>
        <dbReference type="SAM" id="Phobius"/>
    </source>
</evidence>
<feature type="transmembrane region" description="Helical" evidence="1">
    <location>
        <begin position="12"/>
        <end position="32"/>
    </location>
</feature>